<dbReference type="PROSITE" id="PS50943">
    <property type="entry name" value="HTH_CROC1"/>
    <property type="match status" value="1"/>
</dbReference>
<dbReference type="InterPro" id="IPR001387">
    <property type="entry name" value="Cro/C1-type_HTH"/>
</dbReference>
<organism evidence="2 3">
    <name type="scientific">Paenibacillus plantiphilus</name>
    <dbReference type="NCBI Taxonomy" id="2905650"/>
    <lineage>
        <taxon>Bacteria</taxon>
        <taxon>Bacillati</taxon>
        <taxon>Bacillota</taxon>
        <taxon>Bacilli</taxon>
        <taxon>Bacillales</taxon>
        <taxon>Paenibacillaceae</taxon>
        <taxon>Paenibacillus</taxon>
    </lineage>
</organism>
<dbReference type="CDD" id="cd00093">
    <property type="entry name" value="HTH_XRE"/>
    <property type="match status" value="1"/>
</dbReference>
<evidence type="ECO:0000313" key="3">
    <source>
        <dbReference type="Proteomes" id="UP000838686"/>
    </source>
</evidence>
<dbReference type="Gene3D" id="1.10.260.40">
    <property type="entry name" value="lambda repressor-like DNA-binding domains"/>
    <property type="match status" value="1"/>
</dbReference>
<evidence type="ECO:0000259" key="1">
    <source>
        <dbReference type="PROSITE" id="PS50943"/>
    </source>
</evidence>
<dbReference type="SMART" id="SM00530">
    <property type="entry name" value="HTH_XRE"/>
    <property type="match status" value="1"/>
</dbReference>
<dbReference type="SUPFAM" id="SSF55785">
    <property type="entry name" value="PYP-like sensor domain (PAS domain)"/>
    <property type="match status" value="1"/>
</dbReference>
<sequence length="295" mass="33117">MTVFDSISQIIHTPMAVIYRKGDHLQFQCASPSFTRLVGCSEAELIGTLPGQLFAAWNDSICFKNQGTISCCLNHHKPASPAIQLQLTWQFIEDAEQPSYLIIAEDISAKSWINQLSKSHKVLISGVTSPDFIIQQMNQNYPLPMISGDLPVERQSAFSFIEESETDHMMRVIEQAVNRKQAESLIVRTNIIANVCKLEVHVTFCPFFNGDGRLEQYAFVVTDLRPLTEKTSPSVTLKVLMARNNISTQQLSDMTGISQQTISKLRNGKIRKPQRLTAELIAAELLVAPRQIWPD</sequence>
<proteinExistence type="predicted"/>
<accession>A0ABM9CNM3</accession>
<comment type="caution">
    <text evidence="2">The sequence shown here is derived from an EMBL/GenBank/DDBJ whole genome shotgun (WGS) entry which is preliminary data.</text>
</comment>
<dbReference type="SUPFAM" id="SSF47413">
    <property type="entry name" value="lambda repressor-like DNA-binding domains"/>
    <property type="match status" value="1"/>
</dbReference>
<keyword evidence="3" id="KW-1185">Reference proteome</keyword>
<evidence type="ECO:0000313" key="2">
    <source>
        <dbReference type="EMBL" id="CAH1217898.1"/>
    </source>
</evidence>
<dbReference type="Pfam" id="PF13443">
    <property type="entry name" value="HTH_26"/>
    <property type="match status" value="1"/>
</dbReference>
<feature type="domain" description="HTH cro/C1-type" evidence="1">
    <location>
        <begin position="237"/>
        <end position="292"/>
    </location>
</feature>
<protein>
    <recommendedName>
        <fullName evidence="1">HTH cro/C1-type domain-containing protein</fullName>
    </recommendedName>
</protein>
<dbReference type="Proteomes" id="UP000838686">
    <property type="component" value="Unassembled WGS sequence"/>
</dbReference>
<dbReference type="EMBL" id="CAKMMF010000029">
    <property type="protein sequence ID" value="CAH1217898.1"/>
    <property type="molecule type" value="Genomic_DNA"/>
</dbReference>
<dbReference type="InterPro" id="IPR010982">
    <property type="entry name" value="Lambda_DNA-bd_dom_sf"/>
</dbReference>
<reference evidence="2" key="1">
    <citation type="submission" date="2022-01" db="EMBL/GenBank/DDBJ databases">
        <authorList>
            <person name="Criscuolo A."/>
        </authorList>
    </citation>
    <scope>NUCLEOTIDE SEQUENCE</scope>
    <source>
        <strain evidence="2">CIP111893</strain>
    </source>
</reference>
<name>A0ABM9CNM3_9BACL</name>
<dbReference type="InterPro" id="IPR035965">
    <property type="entry name" value="PAS-like_dom_sf"/>
</dbReference>
<gene>
    <name evidence="2" type="ORF">PAECIP111893_04328</name>
</gene>
<dbReference type="RefSeq" id="WP_236344741.1">
    <property type="nucleotide sequence ID" value="NZ_CAKMMF010000029.1"/>
</dbReference>